<comment type="catalytic activity">
    <reaction evidence="6 7">
        <text>L-threonylcarbamoyladenylate + adenosine(37) in tRNA = N(6)-L-threonylcarbamoyladenosine(37) in tRNA + AMP + H(+)</text>
        <dbReference type="Rhea" id="RHEA:37059"/>
        <dbReference type="Rhea" id="RHEA-COMP:10162"/>
        <dbReference type="Rhea" id="RHEA-COMP:10163"/>
        <dbReference type="ChEBI" id="CHEBI:15378"/>
        <dbReference type="ChEBI" id="CHEBI:73682"/>
        <dbReference type="ChEBI" id="CHEBI:74411"/>
        <dbReference type="ChEBI" id="CHEBI:74418"/>
        <dbReference type="ChEBI" id="CHEBI:456215"/>
        <dbReference type="EC" id="2.3.1.234"/>
    </reaction>
</comment>
<keyword evidence="1 7" id="KW-0808">Transferase</keyword>
<feature type="binding site" evidence="7">
    <location>
        <position position="121"/>
    </location>
    <ligand>
        <name>Fe cation</name>
        <dbReference type="ChEBI" id="CHEBI:24875"/>
    </ligand>
</feature>
<sequence>MKILGIETSCDDTSVAIYDDQLGVIFHKTWDQTKIHSRFGGIIPELAARCHLSQLNYLIKEIFLKLSNYNIKKYKNNIIDAVAYTAGPGLASSLLIGASIGSCLAFSLGIPSISINHIEGHLFSAMIGQRNIPSFPFIALLISGGNTQLIYVSNLGHYKILGKTLDNSVGNTFDYIAKLLGLGYPGGKKLSSLAQYGIFGKYIFPRPMIQHHNLDFSFSGLKTYTKKIIHDSKQTFQDKADISRAFEDAIIDTLIIKCKRAIQQKHLNSLVICGGVSANSTLRKKFRSIITKQGGKIFFLKKILYR</sequence>
<keyword evidence="5 7" id="KW-0012">Acyltransferase</keyword>
<feature type="domain" description="Gcp-like" evidence="8">
    <location>
        <begin position="24"/>
        <end position="299"/>
    </location>
</feature>
<dbReference type="SUPFAM" id="SSF53067">
    <property type="entry name" value="Actin-like ATPase domain"/>
    <property type="match status" value="2"/>
</dbReference>
<dbReference type="GO" id="GO:0005506">
    <property type="term" value="F:iron ion binding"/>
    <property type="evidence" value="ECO:0007669"/>
    <property type="project" value="UniProtKB-UniRule"/>
</dbReference>
<dbReference type="NCBIfam" id="TIGR00329">
    <property type="entry name" value="gcp_kae1"/>
    <property type="match status" value="1"/>
</dbReference>
<evidence type="ECO:0000256" key="7">
    <source>
        <dbReference type="HAMAP-Rule" id="MF_01445"/>
    </source>
</evidence>
<feature type="binding site" evidence="7">
    <location>
        <position position="174"/>
    </location>
    <ligand>
        <name>substrate</name>
    </ligand>
</feature>
<dbReference type="HAMAP" id="MF_01445">
    <property type="entry name" value="TsaD"/>
    <property type="match status" value="1"/>
</dbReference>
<dbReference type="KEGG" id="baj:BCTU_036"/>
<dbReference type="Gene3D" id="3.30.420.40">
    <property type="match status" value="2"/>
</dbReference>
<dbReference type="NCBIfam" id="TIGR03723">
    <property type="entry name" value="T6A_TsaD_YgjD"/>
    <property type="match status" value="1"/>
</dbReference>
<comment type="cofactor">
    <cofactor evidence="7">
        <name>Fe(2+)</name>
        <dbReference type="ChEBI" id="CHEBI:29033"/>
    </cofactor>
    <text evidence="7">Binds 1 Fe(2+) ion per subunit.</text>
</comment>
<dbReference type="EMBL" id="CP001817">
    <property type="protein sequence ID" value="AEH39631.1"/>
    <property type="molecule type" value="Genomic_DNA"/>
</dbReference>
<gene>
    <name evidence="7" type="primary">tsaD</name>
    <name evidence="9" type="synonym">gcp</name>
    <name evidence="9" type="ORF">BCTU_036</name>
</gene>
<dbReference type="HOGENOM" id="CLU_023208_0_0_6"/>
<keyword evidence="2 7" id="KW-0819">tRNA processing</keyword>
<feature type="binding site" evidence="7">
    <location>
        <position position="187"/>
    </location>
    <ligand>
        <name>substrate</name>
    </ligand>
</feature>
<dbReference type="InterPro" id="IPR000905">
    <property type="entry name" value="Gcp-like_dom"/>
</dbReference>
<dbReference type="Pfam" id="PF00814">
    <property type="entry name" value="TsaD"/>
    <property type="match status" value="1"/>
</dbReference>
<dbReference type="GO" id="GO:0005737">
    <property type="term" value="C:cytoplasm"/>
    <property type="evidence" value="ECO:0007669"/>
    <property type="project" value="UniProtKB-SubCell"/>
</dbReference>
<organism evidence="9 10">
    <name type="scientific">Buchnera aphidicola</name>
    <name type="common">Cinara tujafilina</name>
    <dbReference type="NCBI Taxonomy" id="261317"/>
    <lineage>
        <taxon>Bacteria</taxon>
        <taxon>Pseudomonadati</taxon>
        <taxon>Pseudomonadota</taxon>
        <taxon>Gammaproteobacteria</taxon>
        <taxon>Enterobacterales</taxon>
        <taxon>Erwiniaceae</taxon>
        <taxon>Buchnera</taxon>
    </lineage>
</organism>
<dbReference type="GO" id="GO:0061711">
    <property type="term" value="F:tRNA N(6)-L-threonylcarbamoyladenine synthase activity"/>
    <property type="evidence" value="ECO:0007669"/>
    <property type="project" value="UniProtKB-EC"/>
</dbReference>
<feature type="binding site" evidence="7">
    <location>
        <position position="117"/>
    </location>
    <ligand>
        <name>Fe cation</name>
        <dbReference type="ChEBI" id="CHEBI:24875"/>
    </ligand>
</feature>
<dbReference type="PANTHER" id="PTHR11735">
    <property type="entry name" value="TRNA N6-ADENOSINE THREONYLCARBAMOYLTRANSFERASE"/>
    <property type="match status" value="1"/>
</dbReference>
<comment type="subcellular location">
    <subcellularLocation>
        <location evidence="7">Cytoplasm</location>
    </subcellularLocation>
</comment>
<evidence type="ECO:0000256" key="1">
    <source>
        <dbReference type="ARBA" id="ARBA00022679"/>
    </source>
</evidence>
<keyword evidence="4 7" id="KW-0408">Iron</keyword>
<dbReference type="PRINTS" id="PR00789">
    <property type="entry name" value="OSIALOPTASE"/>
</dbReference>
<comment type="caution">
    <text evidence="7">Lacks conserved residue(s) required for the propagation of feature annotation.</text>
</comment>
<dbReference type="STRING" id="261317.BCTU_036"/>
<evidence type="ECO:0000313" key="10">
    <source>
        <dbReference type="Proteomes" id="UP000006811"/>
    </source>
</evidence>
<dbReference type="Proteomes" id="UP000006811">
    <property type="component" value="Chromosome"/>
</dbReference>
<keyword evidence="7" id="KW-0963">Cytoplasm</keyword>
<dbReference type="InterPro" id="IPR043129">
    <property type="entry name" value="ATPase_NBD"/>
</dbReference>
<evidence type="ECO:0000256" key="4">
    <source>
        <dbReference type="ARBA" id="ARBA00023004"/>
    </source>
</evidence>
<comment type="similarity">
    <text evidence="7">Belongs to the KAE1 / TsaD family.</text>
</comment>
<dbReference type="EC" id="2.3.1.234" evidence="7"/>
<dbReference type="AlphaFoldDB" id="F7WYY1"/>
<comment type="function">
    <text evidence="7">Required for the formation of a threonylcarbamoyl group on adenosine at position 37 (t(6)A37) in tRNAs that read codons beginning with adenine. Is involved in the transfer of the threonylcarbamoyl moiety of threonylcarbamoyl-AMP (TC-AMP) to the N6 group of A37, together with TsaE and TsaB. TsaD likely plays a direct catalytic role in this reaction.</text>
</comment>
<evidence type="ECO:0000256" key="2">
    <source>
        <dbReference type="ARBA" id="ARBA00022694"/>
    </source>
</evidence>
<evidence type="ECO:0000313" key="9">
    <source>
        <dbReference type="EMBL" id="AEH39631.1"/>
    </source>
</evidence>
<accession>F7WYY1</accession>
<name>F7WYY1_9GAMM</name>
<evidence type="ECO:0000256" key="5">
    <source>
        <dbReference type="ARBA" id="ARBA00023315"/>
    </source>
</evidence>
<dbReference type="eggNOG" id="COG0533">
    <property type="taxonomic scope" value="Bacteria"/>
</dbReference>
<evidence type="ECO:0000256" key="6">
    <source>
        <dbReference type="ARBA" id="ARBA00048117"/>
    </source>
</evidence>
<dbReference type="PANTHER" id="PTHR11735:SF6">
    <property type="entry name" value="TRNA N6-ADENOSINE THREONYLCARBAMOYLTRANSFERASE, MITOCHONDRIAL"/>
    <property type="match status" value="1"/>
</dbReference>
<protein>
    <recommendedName>
        <fullName evidence="7">tRNA N6-adenosine threonylcarbamoyltransferase</fullName>
        <ecNumber evidence="7">2.3.1.234</ecNumber>
    </recommendedName>
    <alternativeName>
        <fullName evidence="7">N6-L-threonylcarbamoyladenine synthase</fullName>
        <shortName evidence="7">t(6)A synthase</shortName>
    </alternativeName>
    <alternativeName>
        <fullName evidence="7">t(6)A37 threonylcarbamoyladenosine biosynthesis protein TsaD</fullName>
    </alternativeName>
    <alternativeName>
        <fullName evidence="7">tRNA threonylcarbamoyladenosine biosynthesis protein TsaD</fullName>
    </alternativeName>
</protein>
<keyword evidence="10" id="KW-1185">Reference proteome</keyword>
<dbReference type="GO" id="GO:0002949">
    <property type="term" value="P:tRNA threonylcarbamoyladenosine modification"/>
    <property type="evidence" value="ECO:0007669"/>
    <property type="project" value="UniProtKB-UniRule"/>
</dbReference>
<feature type="binding site" evidence="7">
    <location>
        <begin position="141"/>
        <end position="145"/>
    </location>
    <ligand>
        <name>substrate</name>
    </ligand>
</feature>
<feature type="binding site" evidence="7">
    <location>
        <position position="279"/>
    </location>
    <ligand>
        <name>substrate</name>
    </ligand>
</feature>
<dbReference type="InterPro" id="IPR022450">
    <property type="entry name" value="TsaD"/>
</dbReference>
<evidence type="ECO:0000259" key="8">
    <source>
        <dbReference type="Pfam" id="PF00814"/>
    </source>
</evidence>
<proteinExistence type="inferred from homology"/>
<dbReference type="InterPro" id="IPR017861">
    <property type="entry name" value="KAE1/TsaD"/>
</dbReference>
<evidence type="ECO:0000256" key="3">
    <source>
        <dbReference type="ARBA" id="ARBA00022723"/>
    </source>
</evidence>
<reference evidence="9 10" key="1">
    <citation type="journal article" date="2011" name="Appl. Environ. Microbiol.">
        <title>The genome of Buchnera aphidicola from the aphid Cinara tujafilina provides new clues about the evolutionary history of metabolic losses in bacterial endosymbionts.</title>
        <authorList>
            <person name="Lamelas A."/>
            <person name="Gosalbes M.J."/>
            <person name="Moya A."/>
            <person name="Latorre A."/>
        </authorList>
    </citation>
    <scope>NUCLEOTIDE SEQUENCE [LARGE SCALE GENOMIC DNA]</scope>
    <source>
        <strain evidence="10">Cinara tujafilina</strain>
    </source>
</reference>
<keyword evidence="3 7" id="KW-0479">Metal-binding</keyword>